<feature type="coiled-coil region" evidence="1">
    <location>
        <begin position="164"/>
        <end position="201"/>
    </location>
</feature>
<dbReference type="Proteomes" id="UP000737402">
    <property type="component" value="Unassembled WGS sequence"/>
</dbReference>
<comment type="caution">
    <text evidence="2">The sequence shown here is derived from an EMBL/GenBank/DDBJ whole genome shotgun (WGS) entry which is preliminary data.</text>
</comment>
<dbReference type="InterPro" id="IPR019454">
    <property type="entry name" value="Lipoprot_YkyA-like"/>
</dbReference>
<evidence type="ECO:0000256" key="1">
    <source>
        <dbReference type="SAM" id="Coils"/>
    </source>
</evidence>
<name>A0ABS2P460_9BACI</name>
<feature type="coiled-coil region" evidence="1">
    <location>
        <begin position="89"/>
        <end position="123"/>
    </location>
</feature>
<accession>A0ABS2P460</accession>
<keyword evidence="3" id="KW-1185">Reference proteome</keyword>
<dbReference type="EMBL" id="JAFBED010000010">
    <property type="protein sequence ID" value="MBM7621761.1"/>
    <property type="molecule type" value="Genomic_DNA"/>
</dbReference>
<dbReference type="Pfam" id="PF10368">
    <property type="entry name" value="YkyA"/>
    <property type="match status" value="1"/>
</dbReference>
<dbReference type="SUPFAM" id="SSF140423">
    <property type="entry name" value="MW0975(SA0943)-like"/>
    <property type="match status" value="1"/>
</dbReference>
<protein>
    <submittedName>
        <fullName evidence="2">Transcriptional regulator</fullName>
    </submittedName>
</protein>
<dbReference type="RefSeq" id="WP_204418533.1">
    <property type="nucleotide sequence ID" value="NZ_JAFBED010000010.1"/>
</dbReference>
<dbReference type="PROSITE" id="PS51257">
    <property type="entry name" value="PROKAR_LIPOPROTEIN"/>
    <property type="match status" value="1"/>
</dbReference>
<proteinExistence type="predicted"/>
<sequence length="221" mass="25793">MRHWKRTVASLTLASSLLLTGCINGETPEQEIFETLEKVVDLEESFEAQQAPLLDLEQKEKQIYDEIITLGMKEFDQIVKLAQEGSSLVEKREEAMMAEKESIEAAREQFEEVKTSIESLDDEDLKKEAQSLYQLMEKRYEAYMTLSGHYMEAIQLDKELYALFQKEDLTLEELQLQINKINELLVKIKESNQAFNEFTEQYNEAKFSFYKNAGLNVEYKN</sequence>
<evidence type="ECO:0000313" key="3">
    <source>
        <dbReference type="Proteomes" id="UP000737402"/>
    </source>
</evidence>
<organism evidence="2 3">
    <name type="scientific">Sutcliffiella tianshenii</name>
    <dbReference type="NCBI Taxonomy" id="1463404"/>
    <lineage>
        <taxon>Bacteria</taxon>
        <taxon>Bacillati</taxon>
        <taxon>Bacillota</taxon>
        <taxon>Bacilli</taxon>
        <taxon>Bacillales</taxon>
        <taxon>Bacillaceae</taxon>
        <taxon>Sutcliffiella</taxon>
    </lineage>
</organism>
<dbReference type="Gene3D" id="1.20.120.570">
    <property type="entry name" value="YkyA-like"/>
    <property type="match status" value="1"/>
</dbReference>
<reference evidence="2 3" key="1">
    <citation type="submission" date="2021-01" db="EMBL/GenBank/DDBJ databases">
        <title>Genomic Encyclopedia of Type Strains, Phase IV (KMG-IV): sequencing the most valuable type-strain genomes for metagenomic binning, comparative biology and taxonomic classification.</title>
        <authorList>
            <person name="Goeker M."/>
        </authorList>
    </citation>
    <scope>NUCLEOTIDE SEQUENCE [LARGE SCALE GENOMIC DNA]</scope>
    <source>
        <strain evidence="2 3">DSM 25879</strain>
    </source>
</reference>
<keyword evidence="1" id="KW-0175">Coiled coil</keyword>
<dbReference type="InterPro" id="IPR036785">
    <property type="entry name" value="YkyA-like_sf"/>
</dbReference>
<gene>
    <name evidence="2" type="ORF">JOC95_003669</name>
</gene>
<evidence type="ECO:0000313" key="2">
    <source>
        <dbReference type="EMBL" id="MBM7621761.1"/>
    </source>
</evidence>